<name>A0A6J4IYA4_9PROT</name>
<proteinExistence type="predicted"/>
<sequence length="395" mass="41307">GSRETGRPHASSAPLAVADAPPVLAGLARLGGAFPCPDCRWRWQPSRPGHDGAGEGRPLAGRGLSQRRGRLRIRGSRPPARGRTDRTGARGGRADGPAWPAAVHAGHAPDPRGAGPAGGNPRARPRPSRPRPIGRPALPVAPRRKLRLPAALRAGAGGRVGLRRHRPRHRGADRPDAAEPRIRHHHRRDRRSPRRPAHPRRQRGPRRRKHVLGHRHPGGPGARAVRGAGALARGGQGGDGGRRAHRPRPPRPAQRAGGRGRAGVRGQLGGHQHRHHPAQGALPQPRPAALARPVRAGHAGDAAGGGHVRVRVGGADRAAGAVRFRAGAGRHRPPARRGAGAHGRRPRRGARAARGRREGRRGRRAAGDGRLAGGGAGGAAAGRGARPARLDGQPV</sequence>
<feature type="compositionally biased region" description="Basic residues" evidence="1">
    <location>
        <begin position="182"/>
        <end position="217"/>
    </location>
</feature>
<feature type="compositionally biased region" description="Gly residues" evidence="1">
    <location>
        <begin position="370"/>
        <end position="381"/>
    </location>
</feature>
<organism evidence="2">
    <name type="scientific">uncultured Acetobacteraceae bacterium</name>
    <dbReference type="NCBI Taxonomy" id="169975"/>
    <lineage>
        <taxon>Bacteria</taxon>
        <taxon>Pseudomonadati</taxon>
        <taxon>Pseudomonadota</taxon>
        <taxon>Alphaproteobacteria</taxon>
        <taxon>Acetobacterales</taxon>
        <taxon>Acetobacteraceae</taxon>
        <taxon>environmental samples</taxon>
    </lineage>
</organism>
<dbReference type="AlphaFoldDB" id="A0A6J4IYA4"/>
<feature type="compositionally biased region" description="Low complexity" evidence="1">
    <location>
        <begin position="278"/>
        <end position="301"/>
    </location>
</feature>
<protein>
    <submittedName>
        <fullName evidence="2">Probable Co/Zn/Cd efflux system membrane fusion protein</fullName>
    </submittedName>
</protein>
<evidence type="ECO:0000313" key="2">
    <source>
        <dbReference type="EMBL" id="CAA9263552.1"/>
    </source>
</evidence>
<gene>
    <name evidence="2" type="ORF">AVDCRST_MAG04-2740</name>
</gene>
<feature type="compositionally biased region" description="Basic residues" evidence="1">
    <location>
        <begin position="342"/>
        <end position="364"/>
    </location>
</feature>
<feature type="compositionally biased region" description="Low complexity" evidence="1">
    <location>
        <begin position="222"/>
        <end position="231"/>
    </location>
</feature>
<feature type="region of interest" description="Disordered" evidence="1">
    <location>
        <begin position="36"/>
        <end position="308"/>
    </location>
</feature>
<feature type="compositionally biased region" description="Low complexity" evidence="1">
    <location>
        <begin position="95"/>
        <end position="122"/>
    </location>
</feature>
<feature type="non-terminal residue" evidence="2">
    <location>
        <position position="1"/>
    </location>
</feature>
<feature type="region of interest" description="Disordered" evidence="1">
    <location>
        <begin position="323"/>
        <end position="395"/>
    </location>
</feature>
<feature type="compositionally biased region" description="Basic and acidic residues" evidence="1">
    <location>
        <begin position="170"/>
        <end position="181"/>
    </location>
</feature>
<feature type="compositionally biased region" description="Low complexity" evidence="1">
    <location>
        <begin position="382"/>
        <end position="395"/>
    </location>
</feature>
<feature type="compositionally biased region" description="Basic residues" evidence="1">
    <location>
        <begin position="65"/>
        <end position="75"/>
    </location>
</feature>
<feature type="non-terminal residue" evidence="2">
    <location>
        <position position="395"/>
    </location>
</feature>
<dbReference type="EMBL" id="CADCTL010000189">
    <property type="protein sequence ID" value="CAA9263552.1"/>
    <property type="molecule type" value="Genomic_DNA"/>
</dbReference>
<accession>A0A6J4IYA4</accession>
<evidence type="ECO:0000256" key="1">
    <source>
        <dbReference type="SAM" id="MobiDB-lite"/>
    </source>
</evidence>
<reference evidence="2" key="1">
    <citation type="submission" date="2020-02" db="EMBL/GenBank/DDBJ databases">
        <authorList>
            <person name="Meier V. D."/>
        </authorList>
    </citation>
    <scope>NUCLEOTIDE SEQUENCE</scope>
    <source>
        <strain evidence="2">AVDCRST_MAG04</strain>
    </source>
</reference>
<feature type="compositionally biased region" description="Gly residues" evidence="1">
    <location>
        <begin position="257"/>
        <end position="269"/>
    </location>
</feature>